<evidence type="ECO:0000313" key="4">
    <source>
        <dbReference type="Proteomes" id="UP001139516"/>
    </source>
</evidence>
<reference evidence="3" key="1">
    <citation type="submission" date="2022-04" db="EMBL/GenBank/DDBJ databases">
        <title>Roseomonas acroporae sp. nov., isolated from coral Acropora digitifera.</title>
        <authorList>
            <person name="Sun H."/>
        </authorList>
    </citation>
    <scope>NUCLEOTIDE SEQUENCE</scope>
    <source>
        <strain evidence="3">NAR14</strain>
    </source>
</reference>
<keyword evidence="4" id="KW-1185">Reference proteome</keyword>
<feature type="region of interest" description="Disordered" evidence="1">
    <location>
        <begin position="1"/>
        <end position="32"/>
    </location>
</feature>
<comment type="caution">
    <text evidence="3">The sequence shown here is derived from an EMBL/GenBank/DDBJ whole genome shotgun (WGS) entry which is preliminary data.</text>
</comment>
<protein>
    <submittedName>
        <fullName evidence="3">M23 family metallopeptidase</fullName>
    </submittedName>
</protein>
<proteinExistence type="predicted"/>
<sequence>MSGGGAMPPPAPVASDGAPGAPPSGPSGHASCLSPVAPRARLLGRRAALLGFASLAGCARDAGTAAAAPEPAQDGAPAGTVSWRGEPAQGGLLIGHAPPGTRLTLDGRPVRVGADGSFVFGFGRDAVPEAVLVIRPPRGAAETRRLAVAPRQWQEQHLSGLPGRMVTPNAAELERIRAEQAKLNALRRTDSPEAWFAAGFDWPARGRISGVYGSRRILNGQPRAPHLGLDVAVPVGTPIQASATGRVLLAEDLYFTGNTVILDHGHGVGTLHAHLSRMDCAVGQRLERGETLGLSGATGRVTGPHLHFAMNWFGTAVDPRPLLPG</sequence>
<dbReference type="SUPFAM" id="SSF51261">
    <property type="entry name" value="Duplicated hybrid motif"/>
    <property type="match status" value="1"/>
</dbReference>
<dbReference type="InterPro" id="IPR050570">
    <property type="entry name" value="Cell_wall_metabolism_enzyme"/>
</dbReference>
<feature type="region of interest" description="Disordered" evidence="1">
    <location>
        <begin position="66"/>
        <end position="100"/>
    </location>
</feature>
<dbReference type="EMBL" id="JALPRX010000095">
    <property type="protein sequence ID" value="MCK8786769.1"/>
    <property type="molecule type" value="Genomic_DNA"/>
</dbReference>
<evidence type="ECO:0000256" key="1">
    <source>
        <dbReference type="SAM" id="MobiDB-lite"/>
    </source>
</evidence>
<dbReference type="Proteomes" id="UP001139516">
    <property type="component" value="Unassembled WGS sequence"/>
</dbReference>
<dbReference type="InterPro" id="IPR011055">
    <property type="entry name" value="Dup_hybrid_motif"/>
</dbReference>
<dbReference type="GO" id="GO:0004222">
    <property type="term" value="F:metalloendopeptidase activity"/>
    <property type="evidence" value="ECO:0007669"/>
    <property type="project" value="TreeGrafter"/>
</dbReference>
<dbReference type="PANTHER" id="PTHR21666:SF285">
    <property type="entry name" value="M23 FAMILY METALLOPEPTIDASE"/>
    <property type="match status" value="1"/>
</dbReference>
<name>A0A9X1Y9T2_9PROT</name>
<dbReference type="FunFam" id="2.70.70.10:FF:000019">
    <property type="entry name" value="M23 family peptidase"/>
    <property type="match status" value="1"/>
</dbReference>
<dbReference type="RefSeq" id="WP_248668883.1">
    <property type="nucleotide sequence ID" value="NZ_JALPRX010000095.1"/>
</dbReference>
<gene>
    <name evidence="3" type="ORF">M0638_20565</name>
</gene>
<accession>A0A9X1Y9T2</accession>
<feature type="domain" description="M23ase beta-sheet core" evidence="2">
    <location>
        <begin position="225"/>
        <end position="319"/>
    </location>
</feature>
<dbReference type="PANTHER" id="PTHR21666">
    <property type="entry name" value="PEPTIDASE-RELATED"/>
    <property type="match status" value="1"/>
</dbReference>
<dbReference type="InterPro" id="IPR016047">
    <property type="entry name" value="M23ase_b-sheet_dom"/>
</dbReference>
<feature type="compositionally biased region" description="Low complexity" evidence="1">
    <location>
        <begin position="66"/>
        <end position="79"/>
    </location>
</feature>
<evidence type="ECO:0000313" key="3">
    <source>
        <dbReference type="EMBL" id="MCK8786769.1"/>
    </source>
</evidence>
<dbReference type="AlphaFoldDB" id="A0A9X1Y9T2"/>
<organism evidence="3 4">
    <name type="scientific">Roseomonas acroporae</name>
    <dbReference type="NCBI Taxonomy" id="2937791"/>
    <lineage>
        <taxon>Bacteria</taxon>
        <taxon>Pseudomonadati</taxon>
        <taxon>Pseudomonadota</taxon>
        <taxon>Alphaproteobacteria</taxon>
        <taxon>Acetobacterales</taxon>
        <taxon>Roseomonadaceae</taxon>
        <taxon>Roseomonas</taxon>
    </lineage>
</organism>
<dbReference type="Gene3D" id="2.70.70.10">
    <property type="entry name" value="Glucose Permease (Domain IIA)"/>
    <property type="match status" value="1"/>
</dbReference>
<evidence type="ECO:0000259" key="2">
    <source>
        <dbReference type="Pfam" id="PF01551"/>
    </source>
</evidence>
<dbReference type="CDD" id="cd12797">
    <property type="entry name" value="M23_peptidase"/>
    <property type="match status" value="1"/>
</dbReference>
<dbReference type="Pfam" id="PF01551">
    <property type="entry name" value="Peptidase_M23"/>
    <property type="match status" value="1"/>
</dbReference>